<dbReference type="Gene3D" id="3.40.50.1460">
    <property type="match status" value="1"/>
</dbReference>
<dbReference type="Gramene" id="Psat04G0050000-T1">
    <property type="protein sequence ID" value="KAI5415062.1"/>
    <property type="gene ID" value="KIW84_040500"/>
</dbReference>
<keyword evidence="4" id="KW-1185">Reference proteome</keyword>
<dbReference type="PANTHER" id="PTHR48104">
    <property type="entry name" value="METACASPASE-4"/>
    <property type="match status" value="1"/>
</dbReference>
<dbReference type="InterPro" id="IPR050452">
    <property type="entry name" value="Metacaspase"/>
</dbReference>
<dbReference type="GO" id="GO:0006508">
    <property type="term" value="P:proteolysis"/>
    <property type="evidence" value="ECO:0007669"/>
    <property type="project" value="InterPro"/>
</dbReference>
<evidence type="ECO:0000256" key="1">
    <source>
        <dbReference type="ARBA" id="ARBA00009005"/>
    </source>
</evidence>
<dbReference type="Proteomes" id="UP001058974">
    <property type="component" value="Chromosome 4"/>
</dbReference>
<reference evidence="3 4" key="1">
    <citation type="journal article" date="2022" name="Nat. Genet.">
        <title>Improved pea reference genome and pan-genome highlight genomic features and evolutionary characteristics.</title>
        <authorList>
            <person name="Yang T."/>
            <person name="Liu R."/>
            <person name="Luo Y."/>
            <person name="Hu S."/>
            <person name="Wang D."/>
            <person name="Wang C."/>
            <person name="Pandey M.K."/>
            <person name="Ge S."/>
            <person name="Xu Q."/>
            <person name="Li N."/>
            <person name="Li G."/>
            <person name="Huang Y."/>
            <person name="Saxena R.K."/>
            <person name="Ji Y."/>
            <person name="Li M."/>
            <person name="Yan X."/>
            <person name="He Y."/>
            <person name="Liu Y."/>
            <person name="Wang X."/>
            <person name="Xiang C."/>
            <person name="Varshney R.K."/>
            <person name="Ding H."/>
            <person name="Gao S."/>
            <person name="Zong X."/>
        </authorList>
    </citation>
    <scope>NUCLEOTIDE SEQUENCE [LARGE SCALE GENOMIC DNA]</scope>
    <source>
        <strain evidence="3 4">cv. Zhongwan 6</strain>
    </source>
</reference>
<dbReference type="Pfam" id="PF00656">
    <property type="entry name" value="Peptidase_C14"/>
    <property type="match status" value="1"/>
</dbReference>
<protein>
    <recommendedName>
        <fullName evidence="2">Peptidase C14 caspase domain-containing protein</fullName>
    </recommendedName>
</protein>
<dbReference type="EMBL" id="JAMSHJ010000004">
    <property type="protein sequence ID" value="KAI5415062.1"/>
    <property type="molecule type" value="Genomic_DNA"/>
</dbReference>
<dbReference type="AlphaFoldDB" id="A0A9D4X7F5"/>
<dbReference type="GO" id="GO:0004197">
    <property type="term" value="F:cysteine-type endopeptidase activity"/>
    <property type="evidence" value="ECO:0007669"/>
    <property type="project" value="InterPro"/>
</dbReference>
<proteinExistence type="inferred from homology"/>
<comment type="caution">
    <text evidence="3">The sequence shown here is derived from an EMBL/GenBank/DDBJ whole genome shotgun (WGS) entry which is preliminary data.</text>
</comment>
<evidence type="ECO:0000313" key="3">
    <source>
        <dbReference type="EMBL" id="KAI5415062.1"/>
    </source>
</evidence>
<evidence type="ECO:0000259" key="2">
    <source>
        <dbReference type="Pfam" id="PF00656"/>
    </source>
</evidence>
<dbReference type="OrthoDB" id="1434880at2759"/>
<sequence length="221" mass="24375">MVAQSRTICTTLSRMVAQSNVGDTILFYFIGHGNRSVASYANNTGHDEYFQLKEIAEYVPPGVNFTVVADCCHSGGLIEGLNEVIGNSIRAPHYTNKRAPKSNFIKATRAPSDYSLGVLISAAQSDEKAMTRFDPTFNEKGSCLTQAILHVITQKQGVVTNLDLVNQVSRFFKERNVGQNPGLYCDVIESNSYFLGLKGLEGRVKNKDKEKEKLGKGKEKM</sequence>
<evidence type="ECO:0000313" key="4">
    <source>
        <dbReference type="Proteomes" id="UP001058974"/>
    </source>
</evidence>
<comment type="similarity">
    <text evidence="1">Belongs to the peptidase C14B family.</text>
</comment>
<accession>A0A9D4X7F5</accession>
<gene>
    <name evidence="3" type="ORF">KIW84_040500</name>
</gene>
<dbReference type="InterPro" id="IPR011600">
    <property type="entry name" value="Pept_C14_caspase"/>
</dbReference>
<organism evidence="3 4">
    <name type="scientific">Pisum sativum</name>
    <name type="common">Garden pea</name>
    <name type="synonym">Lathyrus oleraceus</name>
    <dbReference type="NCBI Taxonomy" id="3888"/>
    <lineage>
        <taxon>Eukaryota</taxon>
        <taxon>Viridiplantae</taxon>
        <taxon>Streptophyta</taxon>
        <taxon>Embryophyta</taxon>
        <taxon>Tracheophyta</taxon>
        <taxon>Spermatophyta</taxon>
        <taxon>Magnoliopsida</taxon>
        <taxon>eudicotyledons</taxon>
        <taxon>Gunneridae</taxon>
        <taxon>Pentapetalae</taxon>
        <taxon>rosids</taxon>
        <taxon>fabids</taxon>
        <taxon>Fabales</taxon>
        <taxon>Fabaceae</taxon>
        <taxon>Papilionoideae</taxon>
        <taxon>50 kb inversion clade</taxon>
        <taxon>NPAAA clade</taxon>
        <taxon>Hologalegina</taxon>
        <taxon>IRL clade</taxon>
        <taxon>Fabeae</taxon>
        <taxon>Lathyrus</taxon>
    </lineage>
</organism>
<dbReference type="PANTHER" id="PTHR48104:SF7">
    <property type="entry name" value="METACASPASE-9"/>
    <property type="match status" value="1"/>
</dbReference>
<feature type="domain" description="Peptidase C14 caspase" evidence="2">
    <location>
        <begin position="6"/>
        <end position="186"/>
    </location>
</feature>
<dbReference type="GO" id="GO:0005737">
    <property type="term" value="C:cytoplasm"/>
    <property type="evidence" value="ECO:0007669"/>
    <property type="project" value="TreeGrafter"/>
</dbReference>
<name>A0A9D4X7F5_PEA</name>